<gene>
    <name evidence="1" type="ORF">PH603_04525</name>
</gene>
<reference evidence="1" key="1">
    <citation type="submission" date="2023-01" db="EMBL/GenBank/DDBJ databases">
        <title>The genome sequence of Kordiimonadaceae bacterium 6D33.</title>
        <authorList>
            <person name="Liu Y."/>
        </authorList>
    </citation>
    <scope>NUCLEOTIDE SEQUENCE</scope>
    <source>
        <strain evidence="1">6D33</strain>
    </source>
</reference>
<dbReference type="Pfam" id="PF11011">
    <property type="entry name" value="DUF2849"/>
    <property type="match status" value="1"/>
</dbReference>
<evidence type="ECO:0000313" key="1">
    <source>
        <dbReference type="EMBL" id="WCL55023.1"/>
    </source>
</evidence>
<keyword evidence="2" id="KW-1185">Reference proteome</keyword>
<evidence type="ECO:0000313" key="2">
    <source>
        <dbReference type="Proteomes" id="UP001217500"/>
    </source>
</evidence>
<dbReference type="RefSeq" id="WP_289504775.1">
    <property type="nucleotide sequence ID" value="NZ_CP116805.1"/>
</dbReference>
<proteinExistence type="predicted"/>
<sequence length="106" mass="11248">MAKKLSGPQMIVANRLTDGRALFLTAEGWAVEPTHSIVAHDEDEVTALLAVANADVKANLVLAVEVVAADVGEGGVRPGHIKTQMQAKGPSVRTDLGYQVSPFWEN</sequence>
<dbReference type="Proteomes" id="UP001217500">
    <property type="component" value="Chromosome"/>
</dbReference>
<dbReference type="InterPro" id="IPR021270">
    <property type="entry name" value="DUF2849"/>
</dbReference>
<name>A0AAE9XVW2_9PROT</name>
<dbReference type="KEGG" id="gso:PH603_04525"/>
<protein>
    <submittedName>
        <fullName evidence="1">DUF2849 domain-containing protein</fullName>
    </submittedName>
</protein>
<accession>A0AAE9XVW2</accession>
<dbReference type="EMBL" id="CP116805">
    <property type="protein sequence ID" value="WCL55023.1"/>
    <property type="molecule type" value="Genomic_DNA"/>
</dbReference>
<dbReference type="AlphaFoldDB" id="A0AAE9XVW2"/>
<organism evidence="1 2">
    <name type="scientific">Gimibacter soli</name>
    <dbReference type="NCBI Taxonomy" id="3024400"/>
    <lineage>
        <taxon>Bacteria</taxon>
        <taxon>Pseudomonadati</taxon>
        <taxon>Pseudomonadota</taxon>
        <taxon>Alphaproteobacteria</taxon>
        <taxon>Kordiimonadales</taxon>
        <taxon>Temperatibacteraceae</taxon>
        <taxon>Gimibacter</taxon>
    </lineage>
</organism>